<keyword evidence="3" id="KW-0804">Transcription</keyword>
<dbReference type="RefSeq" id="WP_213214973.1">
    <property type="nucleotide sequence ID" value="NZ_QTKU01000001.1"/>
</dbReference>
<dbReference type="InterPro" id="IPR050313">
    <property type="entry name" value="Carb_Metab_HTH_regulators"/>
</dbReference>
<feature type="domain" description="HTH deoR-type" evidence="4">
    <location>
        <begin position="10"/>
        <end position="65"/>
    </location>
</feature>
<dbReference type="Gene3D" id="1.10.10.10">
    <property type="entry name" value="Winged helix-like DNA-binding domain superfamily/Winged helix DNA-binding domain"/>
    <property type="match status" value="1"/>
</dbReference>
<evidence type="ECO:0000313" key="5">
    <source>
        <dbReference type="EMBL" id="MBS8259321.1"/>
    </source>
</evidence>
<dbReference type="PRINTS" id="PR00037">
    <property type="entry name" value="HTHLACR"/>
</dbReference>
<protein>
    <submittedName>
        <fullName evidence="5">DeoR/GlpR transcriptional regulator</fullName>
    </submittedName>
</protein>
<reference evidence="5" key="1">
    <citation type="submission" date="2018-08" db="EMBL/GenBank/DDBJ databases">
        <authorList>
            <person name="Jin W."/>
            <person name="Wang H."/>
            <person name="Yang Y."/>
            <person name="Li M."/>
            <person name="Liu J."/>
        </authorList>
    </citation>
    <scope>NUCLEOTIDE SEQUENCE</scope>
    <source>
        <strain evidence="5">AESS21</strain>
    </source>
</reference>
<proteinExistence type="predicted"/>
<dbReference type="AlphaFoldDB" id="A0A944CBY9"/>
<evidence type="ECO:0000259" key="4">
    <source>
        <dbReference type="PROSITE" id="PS51000"/>
    </source>
</evidence>
<dbReference type="SMART" id="SM00420">
    <property type="entry name" value="HTH_DEOR"/>
    <property type="match status" value="1"/>
</dbReference>
<dbReference type="PANTHER" id="PTHR30363">
    <property type="entry name" value="HTH-TYPE TRANSCRIPTIONAL REGULATOR SRLR-RELATED"/>
    <property type="match status" value="1"/>
</dbReference>
<accession>A0A944CBY9</accession>
<sequence>MNQLPSLPAFTKRQSRIIALTESQGFVTIERLADEFGVSAQTVRRDIIALAEAGRLQRFHGGAGAIGETETLRLDHSQKERVAIDGKLAVARQACARVPDGASLYLDVGTTIEYTAKQLNARSGLKVFTNSLRAALAFDPGRHEVTVLGGRMAGKDGSLVGEEIVMMLTGLTLDFALIACSAIDERGRVMDFDMSKIAVKKAAMAAAENSLLLATPSKFGRTALSTVAALDDFTHVLTGQKDEEAARQT</sequence>
<dbReference type="InterPro" id="IPR014036">
    <property type="entry name" value="DeoR-like_C"/>
</dbReference>
<dbReference type="Proteomes" id="UP000705379">
    <property type="component" value="Unassembled WGS sequence"/>
</dbReference>
<comment type="caution">
    <text evidence="5">The sequence shown here is derived from an EMBL/GenBank/DDBJ whole genome shotgun (WGS) entry which is preliminary data.</text>
</comment>
<dbReference type="InterPro" id="IPR036388">
    <property type="entry name" value="WH-like_DNA-bd_sf"/>
</dbReference>
<keyword evidence="2" id="KW-0805">Transcription regulation</keyword>
<gene>
    <name evidence="5" type="ORF">DYI23_03720</name>
</gene>
<name>A0A944CBY9_9HYPH</name>
<dbReference type="InterPro" id="IPR036390">
    <property type="entry name" value="WH_DNA-bd_sf"/>
</dbReference>
<dbReference type="Pfam" id="PF08220">
    <property type="entry name" value="HTH_DeoR"/>
    <property type="match status" value="1"/>
</dbReference>
<dbReference type="PROSITE" id="PS51000">
    <property type="entry name" value="HTH_DEOR_2"/>
    <property type="match status" value="1"/>
</dbReference>
<evidence type="ECO:0000256" key="3">
    <source>
        <dbReference type="ARBA" id="ARBA00023163"/>
    </source>
</evidence>
<organism evidence="5 6">
    <name type="scientific">Roseibium polysiphoniae</name>
    <dbReference type="NCBI Taxonomy" id="2571221"/>
    <lineage>
        <taxon>Bacteria</taxon>
        <taxon>Pseudomonadati</taxon>
        <taxon>Pseudomonadota</taxon>
        <taxon>Alphaproteobacteria</taxon>
        <taxon>Hyphomicrobiales</taxon>
        <taxon>Stappiaceae</taxon>
        <taxon>Roseibium</taxon>
    </lineage>
</organism>
<keyword evidence="1" id="KW-0678">Repressor</keyword>
<evidence type="ECO:0000256" key="1">
    <source>
        <dbReference type="ARBA" id="ARBA00022491"/>
    </source>
</evidence>
<dbReference type="SUPFAM" id="SSF46785">
    <property type="entry name" value="Winged helix' DNA-binding domain"/>
    <property type="match status" value="1"/>
</dbReference>
<dbReference type="PANTHER" id="PTHR30363:SF4">
    <property type="entry name" value="GLYCEROL-3-PHOSPHATE REGULON REPRESSOR"/>
    <property type="match status" value="1"/>
</dbReference>
<dbReference type="InterPro" id="IPR037171">
    <property type="entry name" value="NagB/RpiA_transferase-like"/>
</dbReference>
<evidence type="ECO:0000313" key="6">
    <source>
        <dbReference type="Proteomes" id="UP000705379"/>
    </source>
</evidence>
<dbReference type="EMBL" id="QTKU01000001">
    <property type="protein sequence ID" value="MBS8259321.1"/>
    <property type="molecule type" value="Genomic_DNA"/>
</dbReference>
<dbReference type="InterPro" id="IPR001034">
    <property type="entry name" value="DeoR_HTH"/>
</dbReference>
<dbReference type="Pfam" id="PF00455">
    <property type="entry name" value="DeoRC"/>
    <property type="match status" value="1"/>
</dbReference>
<dbReference type="SUPFAM" id="SSF100950">
    <property type="entry name" value="NagB/RpiA/CoA transferase-like"/>
    <property type="match status" value="1"/>
</dbReference>
<reference evidence="5" key="2">
    <citation type="journal article" date="2021" name="Microorganisms">
        <title>Bacterial Dimethylsulfoniopropionate Biosynthesis in the East China Sea.</title>
        <authorList>
            <person name="Liu J."/>
            <person name="Zhang Y."/>
            <person name="Liu J."/>
            <person name="Zhong H."/>
            <person name="Williams B.T."/>
            <person name="Zheng Y."/>
            <person name="Curson A.R.J."/>
            <person name="Sun C."/>
            <person name="Sun H."/>
            <person name="Song D."/>
            <person name="Wagner Mackenzie B."/>
            <person name="Bermejo Martinez A."/>
            <person name="Todd J.D."/>
            <person name="Zhang X.H."/>
        </authorList>
    </citation>
    <scope>NUCLEOTIDE SEQUENCE</scope>
    <source>
        <strain evidence="5">AESS21</strain>
    </source>
</reference>
<dbReference type="GO" id="GO:0003700">
    <property type="term" value="F:DNA-binding transcription factor activity"/>
    <property type="evidence" value="ECO:0007669"/>
    <property type="project" value="InterPro"/>
</dbReference>
<evidence type="ECO:0000256" key="2">
    <source>
        <dbReference type="ARBA" id="ARBA00023015"/>
    </source>
</evidence>
<dbReference type="SMART" id="SM01134">
    <property type="entry name" value="DeoRC"/>
    <property type="match status" value="1"/>
</dbReference>